<dbReference type="KEGG" id="dfe:Dfer_5220"/>
<accession>C6VT54</accession>
<reference evidence="1 2" key="1">
    <citation type="journal article" date="2009" name="Stand. Genomic Sci.">
        <title>Complete genome sequence of Dyadobacter fermentans type strain (NS114).</title>
        <authorList>
            <person name="Lang E."/>
            <person name="Lapidus A."/>
            <person name="Chertkov O."/>
            <person name="Brettin T."/>
            <person name="Detter J.C."/>
            <person name="Han C."/>
            <person name="Copeland A."/>
            <person name="Glavina Del Rio T."/>
            <person name="Nolan M."/>
            <person name="Chen F."/>
            <person name="Lucas S."/>
            <person name="Tice H."/>
            <person name="Cheng J.F."/>
            <person name="Land M."/>
            <person name="Hauser L."/>
            <person name="Chang Y.J."/>
            <person name="Jeffries C.D."/>
            <person name="Kopitz M."/>
            <person name="Bruce D."/>
            <person name="Goodwin L."/>
            <person name="Pitluck S."/>
            <person name="Ovchinnikova G."/>
            <person name="Pati A."/>
            <person name="Ivanova N."/>
            <person name="Mavrommatis K."/>
            <person name="Chen A."/>
            <person name="Palaniappan K."/>
            <person name="Chain P."/>
            <person name="Bristow J."/>
            <person name="Eisen J.A."/>
            <person name="Markowitz V."/>
            <person name="Hugenholtz P."/>
            <person name="Goker M."/>
            <person name="Rohde M."/>
            <person name="Kyrpides N.C."/>
            <person name="Klenk H.P."/>
        </authorList>
    </citation>
    <scope>NUCLEOTIDE SEQUENCE [LARGE SCALE GENOMIC DNA]</scope>
    <source>
        <strain evidence="2">ATCC 700827 / DSM 18053 / CIP 107007 / KCTC 52180 / NS114</strain>
    </source>
</reference>
<dbReference type="HOGENOM" id="CLU_3327265_0_0_10"/>
<dbReference type="AlphaFoldDB" id="C6VT54"/>
<evidence type="ECO:0000313" key="1">
    <source>
        <dbReference type="EMBL" id="ACT96418.1"/>
    </source>
</evidence>
<dbReference type="Proteomes" id="UP000002011">
    <property type="component" value="Chromosome"/>
</dbReference>
<organism evidence="1 2">
    <name type="scientific">Dyadobacter fermentans (strain ATCC 700827 / DSM 18053 / CIP 107007 / KCTC 52180 / NS114)</name>
    <dbReference type="NCBI Taxonomy" id="471854"/>
    <lineage>
        <taxon>Bacteria</taxon>
        <taxon>Pseudomonadati</taxon>
        <taxon>Bacteroidota</taxon>
        <taxon>Cytophagia</taxon>
        <taxon>Cytophagales</taxon>
        <taxon>Spirosomataceae</taxon>
        <taxon>Dyadobacter</taxon>
    </lineage>
</organism>
<dbReference type="EMBL" id="CP001619">
    <property type="protein sequence ID" value="ACT96418.1"/>
    <property type="molecule type" value="Genomic_DNA"/>
</dbReference>
<evidence type="ECO:0000313" key="2">
    <source>
        <dbReference type="Proteomes" id="UP000002011"/>
    </source>
</evidence>
<name>C6VT54_DYAFD</name>
<sequence length="38" mass="4446">MFGEEHQKLILDKIILNLNDKSPKEKLLGIQVVFEYDS</sequence>
<protein>
    <submittedName>
        <fullName evidence="1">Uncharacterized protein</fullName>
    </submittedName>
</protein>
<proteinExistence type="predicted"/>
<gene>
    <name evidence="1" type="ordered locus">Dfer_5220</name>
</gene>
<keyword evidence="2" id="KW-1185">Reference proteome</keyword>